<accession>A0A251XBI4</accession>
<evidence type="ECO:0000313" key="1">
    <source>
        <dbReference type="EMBL" id="OUD15450.1"/>
    </source>
</evidence>
<comment type="caution">
    <text evidence="1">The sequence shown here is derived from an EMBL/GenBank/DDBJ whole genome shotgun (WGS) entry which is preliminary data.</text>
</comment>
<dbReference type="InterPro" id="IPR029060">
    <property type="entry name" value="PIN-like_dom_sf"/>
</dbReference>
<name>A0A251XBI4_9GAMM</name>
<sequence length="186" mass="21572">MVKSSLMRKEPFKIYVIDTSYLLELFKVDGSFNEKDAEEIHQRFKKAIEAPYRFIVPLPCLYELGNHVADVRSFERKKELALKIAETIKKSIENQKPWEIVPAIDIGNFIDLWEKFAKEYIECTKGGKNSSESIGLVDATIIEEARKLKKDKSKRRIEPVKVHIWTKDKTLKAHEPDEEENSFTGA</sequence>
<organism evidence="1 2">
    <name type="scientific">Thioflexithrix psekupsensis</name>
    <dbReference type="NCBI Taxonomy" id="1570016"/>
    <lineage>
        <taxon>Bacteria</taxon>
        <taxon>Pseudomonadati</taxon>
        <taxon>Pseudomonadota</taxon>
        <taxon>Gammaproteobacteria</taxon>
        <taxon>Thiotrichales</taxon>
        <taxon>Thioflexithrix</taxon>
    </lineage>
</organism>
<dbReference type="EMBL" id="MSLT01000006">
    <property type="protein sequence ID" value="OUD15450.1"/>
    <property type="molecule type" value="Genomic_DNA"/>
</dbReference>
<protein>
    <submittedName>
        <fullName evidence="1">Uncharacterized protein</fullName>
    </submittedName>
</protein>
<dbReference type="RefSeq" id="WP_086487047.1">
    <property type="nucleotide sequence ID" value="NZ_MSLT01000006.1"/>
</dbReference>
<reference evidence="1 2" key="1">
    <citation type="submission" date="2016-12" db="EMBL/GenBank/DDBJ databases">
        <title>Thioflexothrix psekupsii D3 genome sequencing and assembly.</title>
        <authorList>
            <person name="Fomenkov A."/>
            <person name="Vincze T."/>
            <person name="Grabovich M."/>
            <person name="Anton B.P."/>
            <person name="Dubinina G."/>
            <person name="Orlova M."/>
            <person name="Belousova E."/>
            <person name="Roberts R.J."/>
        </authorList>
    </citation>
    <scope>NUCLEOTIDE SEQUENCE [LARGE SCALE GENOMIC DNA]</scope>
    <source>
        <strain evidence="1">D3</strain>
    </source>
</reference>
<dbReference type="Proteomes" id="UP000194798">
    <property type="component" value="Unassembled WGS sequence"/>
</dbReference>
<dbReference type="OrthoDB" id="158697at2"/>
<proteinExistence type="predicted"/>
<gene>
    <name evidence="1" type="ORF">TPSD3_02685</name>
</gene>
<evidence type="ECO:0000313" key="2">
    <source>
        <dbReference type="Proteomes" id="UP000194798"/>
    </source>
</evidence>
<keyword evidence="2" id="KW-1185">Reference proteome</keyword>
<dbReference type="Gene3D" id="3.40.50.1010">
    <property type="entry name" value="5'-nuclease"/>
    <property type="match status" value="1"/>
</dbReference>
<dbReference type="SUPFAM" id="SSF88723">
    <property type="entry name" value="PIN domain-like"/>
    <property type="match status" value="1"/>
</dbReference>
<dbReference type="AlphaFoldDB" id="A0A251XBI4"/>